<evidence type="ECO:0000313" key="2">
    <source>
        <dbReference type="EMBL" id="TFI57543.1"/>
    </source>
</evidence>
<feature type="region of interest" description="Disordered" evidence="1">
    <location>
        <begin position="171"/>
        <end position="218"/>
    </location>
</feature>
<name>A0A4Y8ZND7_9SPHN</name>
<dbReference type="AlphaFoldDB" id="A0A4Y8ZND7"/>
<dbReference type="SUPFAM" id="SSF47473">
    <property type="entry name" value="EF-hand"/>
    <property type="match status" value="1"/>
</dbReference>
<dbReference type="InterPro" id="IPR011992">
    <property type="entry name" value="EF-hand-dom_pair"/>
</dbReference>
<evidence type="ECO:0000313" key="3">
    <source>
        <dbReference type="Proteomes" id="UP000298213"/>
    </source>
</evidence>
<comment type="caution">
    <text evidence="2">The sequence shown here is derived from an EMBL/GenBank/DDBJ whole genome shotgun (WGS) entry which is preliminary data.</text>
</comment>
<dbReference type="PROSITE" id="PS00018">
    <property type="entry name" value="EF_HAND_1"/>
    <property type="match status" value="1"/>
</dbReference>
<dbReference type="InterPro" id="IPR018247">
    <property type="entry name" value="EF_Hand_1_Ca_BS"/>
</dbReference>
<proteinExistence type="predicted"/>
<dbReference type="Proteomes" id="UP000298213">
    <property type="component" value="Unassembled WGS sequence"/>
</dbReference>
<protein>
    <recommendedName>
        <fullName evidence="4">EF-hand domain-containing protein</fullName>
    </recommendedName>
</protein>
<reference evidence="2 3" key="1">
    <citation type="submission" date="2019-03" db="EMBL/GenBank/DDBJ databases">
        <title>Genome sequence of Sphingomonas sp. 17J27-24.</title>
        <authorList>
            <person name="Kim M."/>
            <person name="Maeng S."/>
            <person name="Sathiyaraj S."/>
        </authorList>
    </citation>
    <scope>NUCLEOTIDE SEQUENCE [LARGE SCALE GENOMIC DNA]</scope>
    <source>
        <strain evidence="2 3">17J27-24</strain>
    </source>
</reference>
<dbReference type="Gene3D" id="1.10.238.10">
    <property type="entry name" value="EF-hand"/>
    <property type="match status" value="1"/>
</dbReference>
<evidence type="ECO:0000256" key="1">
    <source>
        <dbReference type="SAM" id="MobiDB-lite"/>
    </source>
</evidence>
<keyword evidence="3" id="KW-1185">Reference proteome</keyword>
<feature type="region of interest" description="Disordered" evidence="1">
    <location>
        <begin position="78"/>
        <end position="101"/>
    </location>
</feature>
<organism evidence="2 3">
    <name type="scientific">Sphingomonas parva</name>
    <dbReference type="NCBI Taxonomy" id="2555898"/>
    <lineage>
        <taxon>Bacteria</taxon>
        <taxon>Pseudomonadati</taxon>
        <taxon>Pseudomonadota</taxon>
        <taxon>Alphaproteobacteria</taxon>
        <taxon>Sphingomonadales</taxon>
        <taxon>Sphingomonadaceae</taxon>
        <taxon>Sphingomonas</taxon>
    </lineage>
</organism>
<accession>A0A4Y8ZND7</accession>
<evidence type="ECO:0008006" key="4">
    <source>
        <dbReference type="Google" id="ProtNLM"/>
    </source>
</evidence>
<dbReference type="RefSeq" id="WP_135087965.1">
    <property type="nucleotide sequence ID" value="NZ_SPDV01000029.1"/>
</dbReference>
<gene>
    <name evidence="2" type="ORF">E2493_14320</name>
</gene>
<dbReference type="OrthoDB" id="7450668at2"/>
<dbReference type="EMBL" id="SPDV01000029">
    <property type="protein sequence ID" value="TFI57543.1"/>
    <property type="molecule type" value="Genomic_DNA"/>
</dbReference>
<sequence>MAAEAEPDRPHHRWIPALLAGVLLGAVGSRVAADGPLDPDAVAFEENFTSAEKLGGDFPEFSGSSFAVSSWPVPGSTTAALSGGTAPSSEAAPATTGTVARGCQPAPADGVATPFALLDRNGDGRMSPAEFAIWKVDGVRPCRQGQKADDMPPYVGTAALNQSIESFMQRDRDDDLTVSPAEFERIRPEAGGGRAGSMRNDVAPSAGASLADGTVGET</sequence>
<feature type="compositionally biased region" description="Low complexity" evidence="1">
    <location>
        <begin position="82"/>
        <end position="98"/>
    </location>
</feature>